<dbReference type="Proteomes" id="UP000199371">
    <property type="component" value="Unassembled WGS sequence"/>
</dbReference>
<evidence type="ECO:0000313" key="3">
    <source>
        <dbReference type="EMBL" id="SEI13820.1"/>
    </source>
</evidence>
<evidence type="ECO:0000256" key="1">
    <source>
        <dbReference type="SAM" id="SignalP"/>
    </source>
</evidence>
<feature type="chain" id="PRO_5011737314" evidence="1">
    <location>
        <begin position="19"/>
        <end position="386"/>
    </location>
</feature>
<dbReference type="PANTHER" id="PTHR46825">
    <property type="entry name" value="D-ALANYL-D-ALANINE-CARBOXYPEPTIDASE/ENDOPEPTIDASE AMPH"/>
    <property type="match status" value="1"/>
</dbReference>
<dbReference type="STRING" id="173990.SAMN05660691_04130"/>
<feature type="signal peptide" evidence="1">
    <location>
        <begin position="1"/>
        <end position="18"/>
    </location>
</feature>
<dbReference type="InterPro" id="IPR050491">
    <property type="entry name" value="AmpC-like"/>
</dbReference>
<organism evidence="3 4">
    <name type="scientific">Rheinheimera pacifica</name>
    <dbReference type="NCBI Taxonomy" id="173990"/>
    <lineage>
        <taxon>Bacteria</taxon>
        <taxon>Pseudomonadati</taxon>
        <taxon>Pseudomonadota</taxon>
        <taxon>Gammaproteobacteria</taxon>
        <taxon>Chromatiales</taxon>
        <taxon>Chromatiaceae</taxon>
        <taxon>Rheinheimera</taxon>
    </lineage>
</organism>
<name>A0A1H6NQV6_9GAMM</name>
<evidence type="ECO:0000313" key="4">
    <source>
        <dbReference type="Proteomes" id="UP000199371"/>
    </source>
</evidence>
<dbReference type="EMBL" id="FNXF01000032">
    <property type="protein sequence ID" value="SEI13820.1"/>
    <property type="molecule type" value="Genomic_DNA"/>
</dbReference>
<dbReference type="PANTHER" id="PTHR46825:SF12">
    <property type="entry name" value="PENICILLIN-BINDING PROTEIN 4"/>
    <property type="match status" value="1"/>
</dbReference>
<dbReference type="InterPro" id="IPR001466">
    <property type="entry name" value="Beta-lactam-related"/>
</dbReference>
<proteinExistence type="predicted"/>
<reference evidence="4" key="1">
    <citation type="submission" date="2016-10" db="EMBL/GenBank/DDBJ databases">
        <authorList>
            <person name="Varghese N."/>
            <person name="Submissions S."/>
        </authorList>
    </citation>
    <scope>NUCLEOTIDE SEQUENCE [LARGE SCALE GENOMIC DNA]</scope>
    <source>
        <strain evidence="4">DSM 17616</strain>
    </source>
</reference>
<dbReference type="InterPro" id="IPR012338">
    <property type="entry name" value="Beta-lactam/transpept-like"/>
</dbReference>
<dbReference type="RefSeq" id="WP_177172313.1">
    <property type="nucleotide sequence ID" value="NZ_FNXF01000032.1"/>
</dbReference>
<accession>A0A1H6NQV6</accession>
<evidence type="ECO:0000259" key="2">
    <source>
        <dbReference type="Pfam" id="PF00144"/>
    </source>
</evidence>
<dbReference type="Pfam" id="PF00144">
    <property type="entry name" value="Beta-lactamase"/>
    <property type="match status" value="1"/>
</dbReference>
<dbReference type="Gene3D" id="3.40.710.10">
    <property type="entry name" value="DD-peptidase/beta-lactamase superfamily"/>
    <property type="match status" value="1"/>
</dbReference>
<keyword evidence="4" id="KW-1185">Reference proteome</keyword>
<sequence length="386" mass="42001">MTKICMLFALCSAFITSADPATPTQHETAPFIGQIEAAQIAGTGEFDQLTLPALMQQLHVPGLSIAVVKDFKIHWAKAYGVADVATGRLVATNTRFQAASISKPVTAMAAMRMVEAGQLDLDKDINTFLTSWKVPASKLNRQQSVTARSLFSHTSGADDGFGFPGYPPEVALPTVVQILNGQTPSNVGKVLFARAPYTEYKYSGGGTMIMQQAMMDICRCAFEELMQSTVLMSLQMSNSTFGDIPATQTAALAHDEQGKRMQAPWHVYPEQAAAALWTTPTDLARFIIEIQTALRAEKAQRLSQQAAIDMTTPVQVGPYAVGLQIEQRGPEKFFSHGGSNWGYRAWMTGHISKGYGMIIMTNGDNGMALMNQVADRITNAYGWDEK</sequence>
<dbReference type="SUPFAM" id="SSF56601">
    <property type="entry name" value="beta-lactamase/transpeptidase-like"/>
    <property type="match status" value="1"/>
</dbReference>
<feature type="domain" description="Beta-lactamase-related" evidence="2">
    <location>
        <begin position="53"/>
        <end position="377"/>
    </location>
</feature>
<keyword evidence="1" id="KW-0732">Signal</keyword>
<protein>
    <submittedName>
        <fullName evidence="3">CubicO group peptidase, beta-lactamase class C family</fullName>
    </submittedName>
</protein>
<gene>
    <name evidence="3" type="ORF">SAMN05660691_04130</name>
</gene>
<dbReference type="AlphaFoldDB" id="A0A1H6NQV6"/>